<evidence type="ECO:0000313" key="7">
    <source>
        <dbReference type="Proteomes" id="UP000263012"/>
    </source>
</evidence>
<feature type="transmembrane region" description="Helical" evidence="5">
    <location>
        <begin position="7"/>
        <end position="30"/>
    </location>
</feature>
<dbReference type="OrthoDB" id="339454at2157"/>
<feature type="transmembrane region" description="Helical" evidence="5">
    <location>
        <begin position="209"/>
        <end position="226"/>
    </location>
</feature>
<dbReference type="GeneID" id="37877605"/>
<protein>
    <submittedName>
        <fullName evidence="6">ZIP family metal transporter</fullName>
    </submittedName>
</protein>
<evidence type="ECO:0000256" key="2">
    <source>
        <dbReference type="ARBA" id="ARBA00022692"/>
    </source>
</evidence>
<feature type="transmembrane region" description="Helical" evidence="5">
    <location>
        <begin position="105"/>
        <end position="130"/>
    </location>
</feature>
<evidence type="ECO:0000256" key="5">
    <source>
        <dbReference type="SAM" id="Phobius"/>
    </source>
</evidence>
<dbReference type="GO" id="GO:0016020">
    <property type="term" value="C:membrane"/>
    <property type="evidence" value="ECO:0007669"/>
    <property type="project" value="UniProtKB-SubCell"/>
</dbReference>
<feature type="transmembrane region" description="Helical" evidence="5">
    <location>
        <begin position="246"/>
        <end position="265"/>
    </location>
</feature>
<dbReference type="GO" id="GO:0005385">
    <property type="term" value="F:zinc ion transmembrane transporter activity"/>
    <property type="evidence" value="ECO:0007669"/>
    <property type="project" value="TreeGrafter"/>
</dbReference>
<evidence type="ECO:0000313" key="6">
    <source>
        <dbReference type="EMBL" id="AUX08889.1"/>
    </source>
</evidence>
<proteinExistence type="predicted"/>
<keyword evidence="3 5" id="KW-1133">Transmembrane helix</keyword>
<dbReference type="PANTHER" id="PTHR11040">
    <property type="entry name" value="ZINC/IRON TRANSPORTER"/>
    <property type="match status" value="1"/>
</dbReference>
<dbReference type="AlphaFoldDB" id="A0A343TIG7"/>
<dbReference type="PANTHER" id="PTHR11040:SF70">
    <property type="entry name" value="OS05G0316100 PROTEIN"/>
    <property type="match status" value="1"/>
</dbReference>
<dbReference type="InterPro" id="IPR003689">
    <property type="entry name" value="ZIP"/>
</dbReference>
<gene>
    <name evidence="6" type="primary">zupT2</name>
    <name evidence="6" type="ORF">AArcSl_1257</name>
</gene>
<evidence type="ECO:0000256" key="3">
    <source>
        <dbReference type="ARBA" id="ARBA00022989"/>
    </source>
</evidence>
<accession>A0A343TIG7</accession>
<feature type="transmembrane region" description="Helical" evidence="5">
    <location>
        <begin position="181"/>
        <end position="202"/>
    </location>
</feature>
<keyword evidence="4 5" id="KW-0472">Membrane</keyword>
<dbReference type="Pfam" id="PF02535">
    <property type="entry name" value="Zip"/>
    <property type="match status" value="1"/>
</dbReference>
<sequence length="266" mass="26957">MLLFGELMVVFIAGLVTGLATGLGVLPFFLTEEITGRWLVVLWGIAAGVLLSAASFGLLVEGAADGEFVHVAAGCLAGVGFVYAVDRLLEDYDLFTGSDASPDRRTVVLVVGVLTLHSLPEGIAVGVAFADIDAATAFVVGEFAVSTLAVSMAIAISIINVPEGLAIAIPLVASGMGRWRVVGWAVFSGLPQPIGAVGAYVLTASLRELLPVSFGFAAGALLYLVVAEFLPAGVTAGKALPGGGRAELAIGTGVGFLGMLGLLTLL</sequence>
<dbReference type="RefSeq" id="WP_119816574.1">
    <property type="nucleotide sequence ID" value="NZ_CP025066.1"/>
</dbReference>
<name>A0A343TIG7_9EURY</name>
<dbReference type="Proteomes" id="UP000263012">
    <property type="component" value="Chromosome"/>
</dbReference>
<keyword evidence="2 5" id="KW-0812">Transmembrane</keyword>
<dbReference type="EMBL" id="CP025066">
    <property type="protein sequence ID" value="AUX08889.1"/>
    <property type="molecule type" value="Genomic_DNA"/>
</dbReference>
<feature type="transmembrane region" description="Helical" evidence="5">
    <location>
        <begin position="67"/>
        <end position="85"/>
    </location>
</feature>
<feature type="transmembrane region" description="Helical" evidence="5">
    <location>
        <begin position="137"/>
        <end position="161"/>
    </location>
</feature>
<comment type="subcellular location">
    <subcellularLocation>
        <location evidence="1">Membrane</location>
        <topology evidence="1">Multi-pass membrane protein</topology>
    </subcellularLocation>
</comment>
<feature type="transmembrane region" description="Helical" evidence="5">
    <location>
        <begin position="36"/>
        <end position="60"/>
    </location>
</feature>
<organism evidence="6 7">
    <name type="scientific">Halalkaliarchaeum desulfuricum</name>
    <dbReference type="NCBI Taxonomy" id="2055893"/>
    <lineage>
        <taxon>Archaea</taxon>
        <taxon>Methanobacteriati</taxon>
        <taxon>Methanobacteriota</taxon>
        <taxon>Stenosarchaea group</taxon>
        <taxon>Halobacteria</taxon>
        <taxon>Halobacteriales</taxon>
        <taxon>Haloferacaceae</taxon>
        <taxon>Halalkaliarchaeum</taxon>
    </lineage>
</organism>
<evidence type="ECO:0000256" key="1">
    <source>
        <dbReference type="ARBA" id="ARBA00004141"/>
    </source>
</evidence>
<dbReference type="KEGG" id="hdf:AArcSl_1257"/>
<evidence type="ECO:0000256" key="4">
    <source>
        <dbReference type="ARBA" id="ARBA00023136"/>
    </source>
</evidence>
<keyword evidence="7" id="KW-1185">Reference proteome</keyword>
<reference evidence="7" key="1">
    <citation type="submission" date="2017-11" db="EMBL/GenBank/DDBJ databases">
        <title>Phenotypic and genomic properties of facultatively anaerobic sulfur-reducing natronoarchaea from hypersaline soda lakes.</title>
        <authorList>
            <person name="Sorokin D.Y."/>
            <person name="Kublanov I.V."/>
            <person name="Roman P."/>
            <person name="Sinninghe Damste J.S."/>
            <person name="Golyshin P.N."/>
            <person name="Rojo D."/>
            <person name="Ciordia S."/>
            <person name="Mena M.D.C."/>
            <person name="Ferrer M."/>
            <person name="Messina E."/>
            <person name="Smedile F."/>
            <person name="La Spada G."/>
            <person name="La Cono V."/>
            <person name="Yakimov M.M."/>
        </authorList>
    </citation>
    <scope>NUCLEOTIDE SEQUENCE [LARGE SCALE GENOMIC DNA]</scope>
    <source>
        <strain evidence="7">AArc-Sl</strain>
    </source>
</reference>